<sequence length="226" mass="23675">MNRRTFVAIGMGATVGGASGCLATPSGADGTPADGTDATPTRTAGPTDDAPGRDDDTPEQDDDSDDSDGDDDDHVPGEDVEPISSPSGSAEVEMDSNGTHYFEPALVWIETGGTVVWENHDGNHTTTAYHADAGKPGRVPEGVEGWDSGLMENDQRFERTFETEGVYDYFCLPHEGLGMVGCVVVGNPDPEGQPGLAAPQSDLPERAREVLELLNRATRETLAGGG</sequence>
<dbReference type="InterPro" id="IPR008972">
    <property type="entry name" value="Cupredoxin"/>
</dbReference>
<keyword evidence="1" id="KW-0813">Transport</keyword>
<dbReference type="InterPro" id="IPR000923">
    <property type="entry name" value="BlueCu_1"/>
</dbReference>
<dbReference type="AlphaFoldDB" id="A0A7D5QGQ9"/>
<dbReference type="GO" id="GO:0005507">
    <property type="term" value="F:copper ion binding"/>
    <property type="evidence" value="ECO:0007669"/>
    <property type="project" value="InterPro"/>
</dbReference>
<keyword evidence="9" id="KW-1185">Reference proteome</keyword>
<proteinExistence type="predicted"/>
<dbReference type="KEGG" id="halu:HUG12_20990"/>
<evidence type="ECO:0000313" key="8">
    <source>
        <dbReference type="EMBL" id="QLG64261.1"/>
    </source>
</evidence>
<evidence type="ECO:0000256" key="5">
    <source>
        <dbReference type="PIRSR" id="PIRSR602387-1"/>
    </source>
</evidence>
<dbReference type="InterPro" id="IPR002387">
    <property type="entry name" value="Plastocyanin"/>
</dbReference>
<dbReference type="PANTHER" id="PTHR36507:SF1">
    <property type="entry name" value="BLL1555 PROTEIN"/>
    <property type="match status" value="1"/>
</dbReference>
<keyword evidence="8" id="KW-0614">Plasmid</keyword>
<dbReference type="GO" id="GO:0009055">
    <property type="term" value="F:electron transfer activity"/>
    <property type="evidence" value="ECO:0007669"/>
    <property type="project" value="InterPro"/>
</dbReference>
<dbReference type="SUPFAM" id="SSF49503">
    <property type="entry name" value="Cupredoxins"/>
    <property type="match status" value="1"/>
</dbReference>
<keyword evidence="2 5" id="KW-0479">Metal-binding</keyword>
<evidence type="ECO:0000256" key="2">
    <source>
        <dbReference type="ARBA" id="ARBA00022723"/>
    </source>
</evidence>
<protein>
    <recommendedName>
        <fullName evidence="7">Blue (type 1) copper domain-containing protein</fullName>
    </recommendedName>
</protein>
<feature type="binding site" evidence="5">
    <location>
        <position position="171"/>
    </location>
    <ligand>
        <name>Cu cation</name>
        <dbReference type="ChEBI" id="CHEBI:23378"/>
    </ligand>
</feature>
<feature type="binding site" evidence="5">
    <location>
        <position position="179"/>
    </location>
    <ligand>
        <name>Cu cation</name>
        <dbReference type="ChEBI" id="CHEBI:23378"/>
    </ligand>
</feature>
<evidence type="ECO:0000256" key="1">
    <source>
        <dbReference type="ARBA" id="ARBA00022448"/>
    </source>
</evidence>
<reference evidence="8 9" key="1">
    <citation type="submission" date="2020-06" db="EMBL/GenBank/DDBJ databases">
        <title>NJ-3-1, isolated from saline soil.</title>
        <authorList>
            <person name="Cui H.L."/>
            <person name="Shi X."/>
        </authorList>
    </citation>
    <scope>NUCLEOTIDE SEQUENCE [LARGE SCALE GENOMIC DNA]</scope>
    <source>
        <strain evidence="8 9">NJ-3-1</strain>
        <plasmid evidence="8 9">unnamed1</plasmid>
    </source>
</reference>
<dbReference type="GeneID" id="56039991"/>
<dbReference type="PROSITE" id="PS51257">
    <property type="entry name" value="PROKAR_LIPOPROTEIN"/>
    <property type="match status" value="1"/>
</dbReference>
<accession>A0A7D5QGQ9</accession>
<feature type="compositionally biased region" description="Acidic residues" evidence="6">
    <location>
        <begin position="56"/>
        <end position="81"/>
    </location>
</feature>
<dbReference type="RefSeq" id="WP_179270844.1">
    <property type="nucleotide sequence ID" value="NZ_CP058580.1"/>
</dbReference>
<feature type="region of interest" description="Disordered" evidence="6">
    <location>
        <begin position="1"/>
        <end position="95"/>
    </location>
</feature>
<evidence type="ECO:0000313" key="9">
    <source>
        <dbReference type="Proteomes" id="UP000509626"/>
    </source>
</evidence>
<dbReference type="PANTHER" id="PTHR36507">
    <property type="entry name" value="BLL1555 PROTEIN"/>
    <property type="match status" value="1"/>
</dbReference>
<dbReference type="Gene3D" id="2.60.40.420">
    <property type="entry name" value="Cupredoxins - blue copper proteins"/>
    <property type="match status" value="1"/>
</dbReference>
<name>A0A7D5QGQ9_9EURY</name>
<keyword evidence="3" id="KW-0249">Electron transport</keyword>
<evidence type="ECO:0000256" key="6">
    <source>
        <dbReference type="SAM" id="MobiDB-lite"/>
    </source>
</evidence>
<dbReference type="Pfam" id="PF00127">
    <property type="entry name" value="Copper-bind"/>
    <property type="match status" value="1"/>
</dbReference>
<gene>
    <name evidence="8" type="ORF">HUG12_20990</name>
</gene>
<dbReference type="OrthoDB" id="186995at2157"/>
<dbReference type="PRINTS" id="PR00157">
    <property type="entry name" value="PLASTOCYANIN"/>
</dbReference>
<evidence type="ECO:0000259" key="7">
    <source>
        <dbReference type="Pfam" id="PF00127"/>
    </source>
</evidence>
<comment type="cofactor">
    <cofactor evidence="5">
        <name>Cu(2+)</name>
        <dbReference type="ChEBI" id="CHEBI:29036"/>
    </cofactor>
    <text evidence="5">The crystal structure with reduced Cu(1+) has also been determined.</text>
</comment>
<geneLocation type="plasmid" evidence="8 9">
    <name>unnamed1</name>
</geneLocation>
<evidence type="ECO:0000256" key="4">
    <source>
        <dbReference type="ARBA" id="ARBA00023008"/>
    </source>
</evidence>
<keyword evidence="4 5" id="KW-0186">Copper</keyword>
<feature type="binding site" evidence="5">
    <location>
        <position position="174"/>
    </location>
    <ligand>
        <name>Cu cation</name>
        <dbReference type="ChEBI" id="CHEBI:23378"/>
    </ligand>
</feature>
<organism evidence="8 9">
    <name type="scientific">Halorarum salinum</name>
    <dbReference type="NCBI Taxonomy" id="2743089"/>
    <lineage>
        <taxon>Archaea</taxon>
        <taxon>Methanobacteriati</taxon>
        <taxon>Methanobacteriota</taxon>
        <taxon>Stenosarchaea group</taxon>
        <taxon>Halobacteria</taxon>
        <taxon>Halobacteriales</taxon>
        <taxon>Haloferacaceae</taxon>
        <taxon>Halorarum</taxon>
    </lineage>
</organism>
<dbReference type="PROSITE" id="PS00196">
    <property type="entry name" value="COPPER_BLUE"/>
    <property type="match status" value="1"/>
</dbReference>
<dbReference type="Proteomes" id="UP000509626">
    <property type="component" value="Plasmid unnamed1"/>
</dbReference>
<evidence type="ECO:0000256" key="3">
    <source>
        <dbReference type="ARBA" id="ARBA00022982"/>
    </source>
</evidence>
<dbReference type="InterPro" id="IPR028871">
    <property type="entry name" value="BlueCu_1_BS"/>
</dbReference>
<dbReference type="InterPro" id="IPR052721">
    <property type="entry name" value="ET_Amicyanin"/>
</dbReference>
<dbReference type="EMBL" id="CP058580">
    <property type="protein sequence ID" value="QLG64261.1"/>
    <property type="molecule type" value="Genomic_DNA"/>
</dbReference>
<feature type="domain" description="Blue (type 1) copper" evidence="7">
    <location>
        <begin position="92"/>
        <end position="185"/>
    </location>
</feature>